<evidence type="ECO:0000313" key="1">
    <source>
        <dbReference type="EMBL" id="BBP00483.1"/>
    </source>
</evidence>
<dbReference type="KEGG" id="sniv:SFSGTM_11910"/>
<gene>
    <name evidence="1" type="ORF">SFSGTM_11910</name>
</gene>
<organism evidence="1 2">
    <name type="scientific">Sulfuriferula nivalis</name>
    <dbReference type="NCBI Taxonomy" id="2675298"/>
    <lineage>
        <taxon>Bacteria</taxon>
        <taxon>Pseudomonadati</taxon>
        <taxon>Pseudomonadota</taxon>
        <taxon>Betaproteobacteria</taxon>
        <taxon>Nitrosomonadales</taxon>
        <taxon>Sulfuricellaceae</taxon>
        <taxon>Sulfuriferula</taxon>
    </lineage>
</organism>
<evidence type="ECO:0008006" key="3">
    <source>
        <dbReference type="Google" id="ProtNLM"/>
    </source>
</evidence>
<dbReference type="PIRSF" id="PIRSF021898">
    <property type="entry name" value="UCP021898"/>
    <property type="match status" value="1"/>
</dbReference>
<dbReference type="AlphaFoldDB" id="A0A809S8F2"/>
<dbReference type="EMBL" id="AP021881">
    <property type="protein sequence ID" value="BBP00483.1"/>
    <property type="molecule type" value="Genomic_DNA"/>
</dbReference>
<reference evidence="2" key="1">
    <citation type="submission" date="2019-11" db="EMBL/GenBank/DDBJ databases">
        <title>Isolation and characterization of a novel species in the genus Sulfuriferula.</title>
        <authorList>
            <person name="Mochizuki J."/>
            <person name="Kojima H."/>
            <person name="Fukui M."/>
        </authorList>
    </citation>
    <scope>NUCLEOTIDE SEQUENCE [LARGE SCALE GENOMIC DNA]</scope>
    <source>
        <strain evidence="2">SGTM</strain>
    </source>
</reference>
<dbReference type="InterPro" id="IPR016797">
    <property type="entry name" value="UCP021898"/>
</dbReference>
<dbReference type="Pfam" id="PF19799">
    <property type="entry name" value="DUF6282"/>
    <property type="match status" value="1"/>
</dbReference>
<sequence length="293" mass="32268">MSSDFISYWQERLVFLDVHYHASPDAYKRKFNAIEAGTAYQAIRGGVLLKSHLGCTSAVAATAQSMGLPVFGSVALNSIAGGLDLRSIKQSLCYYNGNAHCGRLVVDLPTVVASQHLSKLQRAYANDAVKRFAQEPCFLGDDQQVLFPCIEEVLDFCNHESVVLTTGHATRAQLEALVNLCVKKGGVRLLLNQPANPMTKMDATALKSLGQYDWLYVEQTALTLLLGYQTQQDFDEVLANVHNVVYSSDLGQLDQLSPQQWLNQSQTWFDSAKLSAARVQAITLLNPLQMLTP</sequence>
<dbReference type="Proteomes" id="UP000463939">
    <property type="component" value="Chromosome"/>
</dbReference>
<name>A0A809S8F2_9PROT</name>
<accession>A0A809S8F2</accession>
<keyword evidence="2" id="KW-1185">Reference proteome</keyword>
<protein>
    <recommendedName>
        <fullName evidence="3">Amidohydrolase-related domain-containing protein</fullName>
    </recommendedName>
</protein>
<evidence type="ECO:0000313" key="2">
    <source>
        <dbReference type="Proteomes" id="UP000463939"/>
    </source>
</evidence>
<dbReference type="RefSeq" id="WP_162084413.1">
    <property type="nucleotide sequence ID" value="NZ_AP021881.1"/>
</dbReference>
<proteinExistence type="predicted"/>
<dbReference type="InterPro" id="IPR046249">
    <property type="entry name" value="DUF6282"/>
</dbReference>